<keyword evidence="16" id="KW-0472">Membrane</keyword>
<feature type="region of interest" description="Disordered" evidence="23">
    <location>
        <begin position="714"/>
        <end position="739"/>
    </location>
</feature>
<dbReference type="AlphaFoldDB" id="A0A8C5KF55"/>
<dbReference type="PRINTS" id="PR00205">
    <property type="entry name" value="CADHERIN"/>
</dbReference>
<evidence type="ECO:0000256" key="7">
    <source>
        <dbReference type="ARBA" id="ARBA00022475"/>
    </source>
</evidence>
<dbReference type="GO" id="GO:0045177">
    <property type="term" value="C:apical part of cell"/>
    <property type="evidence" value="ECO:0007669"/>
    <property type="project" value="TreeGrafter"/>
</dbReference>
<evidence type="ECO:0000256" key="24">
    <source>
        <dbReference type="SAM" id="SignalP"/>
    </source>
</evidence>
<keyword evidence="11" id="KW-0677">Repeat</keyword>
<evidence type="ECO:0000256" key="14">
    <source>
        <dbReference type="ARBA" id="ARBA00022949"/>
    </source>
</evidence>
<dbReference type="GO" id="GO:0016477">
    <property type="term" value="P:cell migration"/>
    <property type="evidence" value="ECO:0007669"/>
    <property type="project" value="TreeGrafter"/>
</dbReference>
<dbReference type="GO" id="GO:0014704">
    <property type="term" value="C:intercalated disc"/>
    <property type="evidence" value="ECO:0007669"/>
    <property type="project" value="TreeGrafter"/>
</dbReference>
<evidence type="ECO:0000256" key="5">
    <source>
        <dbReference type="ARBA" id="ARBA00004568"/>
    </source>
</evidence>
<evidence type="ECO:0000256" key="22">
    <source>
        <dbReference type="RuleBase" id="RU004357"/>
    </source>
</evidence>
<dbReference type="Gene3D" id="2.60.40.60">
    <property type="entry name" value="Cadherins"/>
    <property type="match status" value="4"/>
</dbReference>
<keyword evidence="7" id="KW-1003">Cell membrane</keyword>
<dbReference type="GO" id="GO:0016339">
    <property type="term" value="P:calcium-dependent cell-cell adhesion via plasma membrane cell adhesion molecules"/>
    <property type="evidence" value="ECO:0007669"/>
    <property type="project" value="TreeGrafter"/>
</dbReference>
<dbReference type="GO" id="GO:0016342">
    <property type="term" value="C:catenin complex"/>
    <property type="evidence" value="ECO:0007669"/>
    <property type="project" value="TreeGrafter"/>
</dbReference>
<keyword evidence="17" id="KW-0325">Glycoprotein</keyword>
<proteinExistence type="predicted"/>
<evidence type="ECO:0000313" key="26">
    <source>
        <dbReference type="Ensembl" id="ENSJJAP00000008342.1"/>
    </source>
</evidence>
<dbReference type="FunFam" id="4.10.900.10:FF:000001">
    <property type="entry name" value="Cadherin 2"/>
    <property type="match status" value="1"/>
</dbReference>
<dbReference type="InterPro" id="IPR015919">
    <property type="entry name" value="Cadherin-like_sf"/>
</dbReference>
<feature type="signal peptide" evidence="24">
    <location>
        <begin position="1"/>
        <end position="24"/>
    </location>
</feature>
<dbReference type="FunFam" id="2.60.40.60:FF:000019">
    <property type="entry name" value="Cadherin 2"/>
    <property type="match status" value="1"/>
</dbReference>
<dbReference type="FunFam" id="2.60.40.60:FF:000022">
    <property type="entry name" value="Cadherin 2"/>
    <property type="match status" value="1"/>
</dbReference>
<dbReference type="GO" id="GO:0005737">
    <property type="term" value="C:cytoplasm"/>
    <property type="evidence" value="ECO:0007669"/>
    <property type="project" value="TreeGrafter"/>
</dbReference>
<dbReference type="PANTHER" id="PTHR24027">
    <property type="entry name" value="CADHERIN-23"/>
    <property type="match status" value="1"/>
</dbReference>
<dbReference type="GO" id="GO:0042383">
    <property type="term" value="C:sarcolemma"/>
    <property type="evidence" value="ECO:0007669"/>
    <property type="project" value="UniProtKB-SubCell"/>
</dbReference>
<dbReference type="InterPro" id="IPR002126">
    <property type="entry name" value="Cadherin-like_dom"/>
</dbReference>
<sequence length="739" mass="80723">CRRAGAPGTLLPLLAALLQVSVEASGEIALCKTGFPEDVLQCSLVEGSSSQCELQQLQREKESAELPLSAERAKFLIHARDKETQEKWQVAVKLSLRPALAEESVKESHEIEEIVFPRQLSKNGGSLQRQKRNWVIPPTNLPENSSGIQSDRDTNLSLVHAVDISGNPVENPTDIVWNEGDPEGSKPGTYAMIVTAIDADDPNHPSPNMFTINKDTGDIITVAAGLDREKVKQYTLIIQATDMEGNPTYSLSNTATAIITVTDVNNNPPDFTAMTFYGEVLENRVDIIVAHLTVTKDQPHMPAWNTMYRINGGDHMGNDGLVTVVKPIDFEKNRMFVLMVAAENQVPLAKGIQHPPQSIATVSVMVIHVNESPYFAPNPRIILQEDLHAGTMLTTFTAQDQDPYMQQNIRYTKLSDPANWLKIDPVNGQITTIAVLDTDSPNVKNNIYTATFLASDNGIPLMSGTGTLQIHLLDINDNAPQMLPQEAETCETPDSNSINITALDYDTDPNAGPFAFDLPLSPVTIKRNWTITSLNGDFAQLNLKIKFLEAGIYEVPIITTDSGNPSKSNISILCVKVCQCDSKGDCTDVDRIVGAGLGTGECQAKQLLIDPEDVVQDNILKYDEEGGGEEDQHYDLSQLQQPDTVESDAIKPVGIRWLDEKPIHAEPQYTVQSAAPHPGDIGDFINEGLKAANNDPTALPYDSLWVFDYEGSGSTAGSLNSSSSGGEQDYDYLNDWGND</sequence>
<feature type="domain" description="Cadherin" evidence="25">
    <location>
        <begin position="481"/>
        <end position="587"/>
    </location>
</feature>
<keyword evidence="24" id="KW-0732">Signal</keyword>
<dbReference type="GO" id="GO:0014069">
    <property type="term" value="C:postsynaptic density"/>
    <property type="evidence" value="ECO:0007669"/>
    <property type="project" value="TreeGrafter"/>
</dbReference>
<dbReference type="GO" id="GO:0034332">
    <property type="term" value="P:adherens junction organization"/>
    <property type="evidence" value="ECO:0007669"/>
    <property type="project" value="TreeGrafter"/>
</dbReference>
<evidence type="ECO:0000256" key="23">
    <source>
        <dbReference type="SAM" id="MobiDB-lite"/>
    </source>
</evidence>
<gene>
    <name evidence="26" type="primary">LOC101609082</name>
</gene>
<evidence type="ECO:0000256" key="21">
    <source>
        <dbReference type="RuleBase" id="RU003318"/>
    </source>
</evidence>
<dbReference type="Gene3D" id="4.10.900.10">
    <property type="entry name" value="TCF3-CBD (Catenin binding domain)"/>
    <property type="match status" value="1"/>
</dbReference>
<organism evidence="26 27">
    <name type="scientific">Jaculus jaculus</name>
    <name type="common">Lesser Egyptian jerboa</name>
    <dbReference type="NCBI Taxonomy" id="51337"/>
    <lineage>
        <taxon>Eukaryota</taxon>
        <taxon>Metazoa</taxon>
        <taxon>Chordata</taxon>
        <taxon>Craniata</taxon>
        <taxon>Vertebrata</taxon>
        <taxon>Euteleostomi</taxon>
        <taxon>Mammalia</taxon>
        <taxon>Eutheria</taxon>
        <taxon>Euarchontoglires</taxon>
        <taxon>Glires</taxon>
        <taxon>Rodentia</taxon>
        <taxon>Myomorpha</taxon>
        <taxon>Dipodoidea</taxon>
        <taxon>Dipodidae</taxon>
        <taxon>Dipodinae</taxon>
        <taxon>Jaculus</taxon>
    </lineage>
</organism>
<dbReference type="InterPro" id="IPR020894">
    <property type="entry name" value="Cadherin_CS"/>
</dbReference>
<reference evidence="26" key="2">
    <citation type="submission" date="2025-09" db="UniProtKB">
        <authorList>
            <consortium name="Ensembl"/>
        </authorList>
    </citation>
    <scope>IDENTIFICATION</scope>
</reference>
<evidence type="ECO:0000256" key="12">
    <source>
        <dbReference type="ARBA" id="ARBA00022837"/>
    </source>
</evidence>
<dbReference type="GO" id="GO:0007156">
    <property type="term" value="P:homophilic cell adhesion via plasma membrane adhesion molecules"/>
    <property type="evidence" value="ECO:0007669"/>
    <property type="project" value="InterPro"/>
</dbReference>
<dbReference type="GO" id="GO:0008013">
    <property type="term" value="F:beta-catenin binding"/>
    <property type="evidence" value="ECO:0007669"/>
    <property type="project" value="TreeGrafter"/>
</dbReference>
<name>A0A8C5KF55_JACJA</name>
<feature type="domain" description="Cadherin" evidence="25">
    <location>
        <begin position="375"/>
        <end position="482"/>
    </location>
</feature>
<keyword evidence="15" id="KW-1133">Transmembrane helix</keyword>
<evidence type="ECO:0000256" key="17">
    <source>
        <dbReference type="ARBA" id="ARBA00023180"/>
    </source>
</evidence>
<dbReference type="PROSITE" id="PS50268">
    <property type="entry name" value="CADHERIN_2"/>
    <property type="match status" value="4"/>
</dbReference>
<dbReference type="GO" id="GO:0007043">
    <property type="term" value="P:cell-cell junction assembly"/>
    <property type="evidence" value="ECO:0007669"/>
    <property type="project" value="TreeGrafter"/>
</dbReference>
<keyword evidence="13 21" id="KW-0130">Cell adhesion</keyword>
<dbReference type="SUPFAM" id="SSF49313">
    <property type="entry name" value="Cadherin-like"/>
    <property type="match status" value="4"/>
</dbReference>
<dbReference type="GO" id="GO:0044331">
    <property type="term" value="P:cell-cell adhesion mediated by cadherin"/>
    <property type="evidence" value="ECO:0007669"/>
    <property type="project" value="TreeGrafter"/>
</dbReference>
<dbReference type="SMART" id="SM00112">
    <property type="entry name" value="CA"/>
    <property type="match status" value="3"/>
</dbReference>
<dbReference type="GO" id="GO:0009986">
    <property type="term" value="C:cell surface"/>
    <property type="evidence" value="ECO:0007669"/>
    <property type="project" value="UniProtKB-SubCell"/>
</dbReference>
<evidence type="ECO:0000259" key="25">
    <source>
        <dbReference type="PROSITE" id="PS50268"/>
    </source>
</evidence>
<evidence type="ECO:0000256" key="19">
    <source>
        <dbReference type="ARBA" id="ARBA00045677"/>
    </source>
</evidence>
<keyword evidence="14" id="KW-0965">Cell junction</keyword>
<evidence type="ECO:0000256" key="20">
    <source>
        <dbReference type="PROSITE-ProRule" id="PRU00043"/>
    </source>
</evidence>
<dbReference type="InterPro" id="IPR027397">
    <property type="entry name" value="Catenin-bd_sf"/>
</dbReference>
<comment type="function">
    <text evidence="22">Cadherins are calcium-dependent cell adhesion proteins.</text>
</comment>
<dbReference type="Proteomes" id="UP000694385">
    <property type="component" value="Unassembled WGS sequence"/>
</dbReference>
<dbReference type="GeneTree" id="ENSGT00940000155981"/>
<evidence type="ECO:0000256" key="4">
    <source>
        <dbReference type="ARBA" id="ARBA00004536"/>
    </source>
</evidence>
<dbReference type="GO" id="GO:0099634">
    <property type="term" value="C:postsynaptic specialization membrane"/>
    <property type="evidence" value="ECO:0007669"/>
    <property type="project" value="TreeGrafter"/>
</dbReference>
<dbReference type="GO" id="GO:0005912">
    <property type="term" value="C:adherens junction"/>
    <property type="evidence" value="ECO:0007669"/>
    <property type="project" value="UniProtKB-SubCell"/>
</dbReference>
<evidence type="ECO:0000256" key="1">
    <source>
        <dbReference type="ARBA" id="ARBA00004135"/>
    </source>
</evidence>
<dbReference type="OMA" id="HDPDRHM"/>
<evidence type="ECO:0000256" key="3">
    <source>
        <dbReference type="ARBA" id="ARBA00004251"/>
    </source>
</evidence>
<evidence type="ECO:0000256" key="18">
    <source>
        <dbReference type="ARBA" id="ARBA00031121"/>
    </source>
</evidence>
<comment type="subcellular location">
    <subcellularLocation>
        <location evidence="4">Cell junction</location>
        <location evidence="4">Adherens junction</location>
    </subcellularLocation>
    <subcellularLocation>
        <location evidence="5">Cell junction</location>
        <location evidence="5">Desmosome</location>
    </subcellularLocation>
    <subcellularLocation>
        <location evidence="1">Cell membrane</location>
        <location evidence="1">Sarcolemma</location>
    </subcellularLocation>
    <subcellularLocation>
        <location evidence="3 21">Cell membrane</location>
        <topology evidence="3 21">Single-pass type I membrane protein</topology>
    </subcellularLocation>
    <subcellularLocation>
        <location evidence="2">Cell surface</location>
    </subcellularLocation>
</comment>
<dbReference type="InterPro" id="IPR000233">
    <property type="entry name" value="Cadherin_Y-type_LIR"/>
</dbReference>
<feature type="domain" description="Cadherin" evidence="25">
    <location>
        <begin position="292"/>
        <end position="375"/>
    </location>
</feature>
<evidence type="ECO:0000256" key="2">
    <source>
        <dbReference type="ARBA" id="ARBA00004241"/>
    </source>
</evidence>
<dbReference type="Pfam" id="PF00028">
    <property type="entry name" value="Cadherin"/>
    <property type="match status" value="2"/>
</dbReference>
<dbReference type="Ensembl" id="ENSJJAT00000014769.1">
    <property type="protein sequence ID" value="ENSJJAP00000008342.1"/>
    <property type="gene ID" value="ENSJJAG00000012501.1"/>
</dbReference>
<keyword evidence="10" id="KW-0479">Metal-binding</keyword>
<dbReference type="GO" id="GO:0045296">
    <property type="term" value="F:cadherin binding"/>
    <property type="evidence" value="ECO:0007669"/>
    <property type="project" value="TreeGrafter"/>
</dbReference>
<feature type="domain" description="Cadherin" evidence="25">
    <location>
        <begin position="181"/>
        <end position="271"/>
    </location>
</feature>
<accession>A0A8C5KF55</accession>
<dbReference type="GO" id="GO:0030057">
    <property type="term" value="C:desmosome"/>
    <property type="evidence" value="ECO:0007669"/>
    <property type="project" value="UniProtKB-SubCell"/>
</dbReference>
<evidence type="ECO:0000256" key="6">
    <source>
        <dbReference type="ARBA" id="ARBA00021703"/>
    </source>
</evidence>
<dbReference type="GO" id="GO:0000902">
    <property type="term" value="P:cell morphogenesis"/>
    <property type="evidence" value="ECO:0007669"/>
    <property type="project" value="TreeGrafter"/>
</dbReference>
<feature type="compositionally biased region" description="Low complexity" evidence="23">
    <location>
        <begin position="714"/>
        <end position="726"/>
    </location>
</feature>
<feature type="compositionally biased region" description="Acidic residues" evidence="23">
    <location>
        <begin position="728"/>
        <end position="739"/>
    </location>
</feature>
<dbReference type="GO" id="GO:0048787">
    <property type="term" value="C:presynaptic active zone membrane"/>
    <property type="evidence" value="ECO:0007669"/>
    <property type="project" value="TreeGrafter"/>
</dbReference>
<dbReference type="GO" id="GO:0007416">
    <property type="term" value="P:synapse assembly"/>
    <property type="evidence" value="ECO:0007669"/>
    <property type="project" value="TreeGrafter"/>
</dbReference>
<dbReference type="GO" id="GO:0005509">
    <property type="term" value="F:calcium ion binding"/>
    <property type="evidence" value="ECO:0007669"/>
    <property type="project" value="UniProtKB-UniRule"/>
</dbReference>
<protein>
    <recommendedName>
        <fullName evidence="6">Cadherin-2</fullName>
    </recommendedName>
    <alternativeName>
        <fullName evidence="18">Neural cadherin</fullName>
    </alternativeName>
</protein>
<dbReference type="GO" id="GO:0043005">
    <property type="term" value="C:neuron projection"/>
    <property type="evidence" value="ECO:0007669"/>
    <property type="project" value="TreeGrafter"/>
</dbReference>
<dbReference type="PANTHER" id="PTHR24027:SF79">
    <property type="entry name" value="CADHERIN-2"/>
    <property type="match status" value="1"/>
</dbReference>
<dbReference type="Pfam" id="PF01049">
    <property type="entry name" value="CADH_Y-type_LIR"/>
    <property type="match status" value="1"/>
</dbReference>
<keyword evidence="12 20" id="KW-0106">Calcium</keyword>
<evidence type="ECO:0000256" key="13">
    <source>
        <dbReference type="ARBA" id="ARBA00022889"/>
    </source>
</evidence>
<keyword evidence="8" id="KW-0165">Cleavage on pair of basic residues</keyword>
<feature type="chain" id="PRO_5034011070" description="Cadherin-2" evidence="24">
    <location>
        <begin position="25"/>
        <end position="739"/>
    </location>
</feature>
<keyword evidence="27" id="KW-1185">Reference proteome</keyword>
<comment type="function">
    <text evidence="19">Calcium-dependent cell adhesion protein; preferentially mediates homotypic cell-cell adhesion by dimerization with a CDH2 chain from another cell. Cadherins may thus contribute to the sorting of heterogeneous cell types. Acts as a regulator of neural stem cells quiescence by mediating anchorage of neural stem cells to ependymocytes in the adult subependymal zone: upon cleavage by MMP24, CDH2-mediated anchorage is affected, leading to modulate neural stem cell quiescence. Plays a role in cell-to-cell junction formation between pancreatic beta cells and neural crest stem (NCS) cells, promoting the formation of processes by NCS cells. Required for proper neurite branching. Required for pre- and postsynaptic organization. CDH2 may be involved in neuronal recognition mechanism. In hippocampal neurons, may regulate dendritic spine density.</text>
</comment>
<dbReference type="FunFam" id="2.60.40.60:FF:000045">
    <property type="entry name" value="Cadherin 2"/>
    <property type="match status" value="1"/>
</dbReference>
<evidence type="ECO:0000256" key="8">
    <source>
        <dbReference type="ARBA" id="ARBA00022685"/>
    </source>
</evidence>
<reference evidence="26" key="1">
    <citation type="submission" date="2025-08" db="UniProtKB">
        <authorList>
            <consortium name="Ensembl"/>
        </authorList>
    </citation>
    <scope>IDENTIFICATION</scope>
</reference>
<dbReference type="PROSITE" id="PS00232">
    <property type="entry name" value="CADHERIN_1"/>
    <property type="match status" value="1"/>
</dbReference>
<evidence type="ECO:0000256" key="10">
    <source>
        <dbReference type="ARBA" id="ARBA00022723"/>
    </source>
</evidence>
<evidence type="ECO:0000256" key="15">
    <source>
        <dbReference type="ARBA" id="ARBA00022989"/>
    </source>
</evidence>
<evidence type="ECO:0000313" key="27">
    <source>
        <dbReference type="Proteomes" id="UP000694385"/>
    </source>
</evidence>
<dbReference type="GO" id="GO:0030027">
    <property type="term" value="C:lamellipodium"/>
    <property type="evidence" value="ECO:0007669"/>
    <property type="project" value="TreeGrafter"/>
</dbReference>
<evidence type="ECO:0000256" key="9">
    <source>
        <dbReference type="ARBA" id="ARBA00022692"/>
    </source>
</evidence>
<keyword evidence="9 21" id="KW-0812">Transmembrane</keyword>
<dbReference type="InterPro" id="IPR039808">
    <property type="entry name" value="Cadherin"/>
</dbReference>
<evidence type="ECO:0000256" key="11">
    <source>
        <dbReference type="ARBA" id="ARBA00022737"/>
    </source>
</evidence>
<evidence type="ECO:0000256" key="16">
    <source>
        <dbReference type="ARBA" id="ARBA00023136"/>
    </source>
</evidence>
<dbReference type="FunFam" id="2.60.40.60:FF:000027">
    <property type="entry name" value="Cadherin 2"/>
    <property type="match status" value="1"/>
</dbReference>
<dbReference type="CDD" id="cd11304">
    <property type="entry name" value="Cadherin_repeat"/>
    <property type="match status" value="3"/>
</dbReference>